<feature type="region of interest" description="Disordered" evidence="1">
    <location>
        <begin position="1"/>
        <end position="42"/>
    </location>
</feature>
<evidence type="ECO:0000313" key="2">
    <source>
        <dbReference type="EMBL" id="CAK0890878.1"/>
    </source>
</evidence>
<accession>A0ABN9WX97</accession>
<feature type="region of interest" description="Disordered" evidence="1">
    <location>
        <begin position="184"/>
        <end position="264"/>
    </location>
</feature>
<sequence length="277" mass="29408">MASLAGDVLPPVSEQRPRPALAWAEASSVAPAPRQPSTPRMARGRPFGVGHNWAVPGPGGLGPNRIRRPRAVRPPQISAPVTLEDLAYMRRLDTLIPEPRMGSRTSRRLVAGAFAAPELLPEVELASGGVAGNQTSDIESTSVLSVESPMLPNTCLGLHGTSVMAGEAERPPCTLLRHTRLSGNPCRREEDCKEDLPSPGQSISRRPPVFDKPERIPCSPGSSQFGRELGGPTHSVEGAPGQARPRHATRSLSARGGKAPGLHPACKAWPPAVEFFL</sequence>
<keyword evidence="3" id="KW-1185">Reference proteome</keyword>
<reference evidence="2" key="1">
    <citation type="submission" date="2023-10" db="EMBL/GenBank/DDBJ databases">
        <authorList>
            <person name="Chen Y."/>
            <person name="Shah S."/>
            <person name="Dougan E. K."/>
            <person name="Thang M."/>
            <person name="Chan C."/>
        </authorList>
    </citation>
    <scope>NUCLEOTIDE SEQUENCE [LARGE SCALE GENOMIC DNA]</scope>
</reference>
<dbReference type="Proteomes" id="UP001189429">
    <property type="component" value="Unassembled WGS sequence"/>
</dbReference>
<evidence type="ECO:0000313" key="3">
    <source>
        <dbReference type="Proteomes" id="UP001189429"/>
    </source>
</evidence>
<feature type="compositionally biased region" description="Basic and acidic residues" evidence="1">
    <location>
        <begin position="186"/>
        <end position="196"/>
    </location>
</feature>
<name>A0ABN9WX97_9DINO</name>
<comment type="caution">
    <text evidence="2">The sequence shown here is derived from an EMBL/GenBank/DDBJ whole genome shotgun (WGS) entry which is preliminary data.</text>
</comment>
<protein>
    <submittedName>
        <fullName evidence="2">Uncharacterized protein</fullName>
    </submittedName>
</protein>
<organism evidence="2 3">
    <name type="scientific">Prorocentrum cordatum</name>
    <dbReference type="NCBI Taxonomy" id="2364126"/>
    <lineage>
        <taxon>Eukaryota</taxon>
        <taxon>Sar</taxon>
        <taxon>Alveolata</taxon>
        <taxon>Dinophyceae</taxon>
        <taxon>Prorocentrales</taxon>
        <taxon>Prorocentraceae</taxon>
        <taxon>Prorocentrum</taxon>
    </lineage>
</organism>
<proteinExistence type="predicted"/>
<dbReference type="EMBL" id="CAUYUJ010019395">
    <property type="protein sequence ID" value="CAK0890878.1"/>
    <property type="molecule type" value="Genomic_DNA"/>
</dbReference>
<evidence type="ECO:0000256" key="1">
    <source>
        <dbReference type="SAM" id="MobiDB-lite"/>
    </source>
</evidence>
<gene>
    <name evidence="2" type="ORF">PCOR1329_LOCUS70976</name>
</gene>